<organism evidence="1 2">
    <name type="scientific">Akkermansia glycaniphila</name>
    <dbReference type="NCBI Taxonomy" id="1679444"/>
    <lineage>
        <taxon>Bacteria</taxon>
        <taxon>Pseudomonadati</taxon>
        <taxon>Verrucomicrobiota</taxon>
        <taxon>Verrucomicrobiia</taxon>
        <taxon>Verrucomicrobiales</taxon>
        <taxon>Akkermansiaceae</taxon>
        <taxon>Akkermansia</taxon>
    </lineage>
</organism>
<accession>A0A1C7PE14</accession>
<keyword evidence="2" id="KW-1185">Reference proteome</keyword>
<dbReference type="PROSITE" id="PS51257">
    <property type="entry name" value="PROKAR_LIPOPROTEIN"/>
    <property type="match status" value="1"/>
</dbReference>
<reference evidence="2" key="1">
    <citation type="submission" date="2016-09" db="EMBL/GenBank/DDBJ databases">
        <authorList>
            <person name="Koehorst J."/>
        </authorList>
    </citation>
    <scope>NUCLEOTIDE SEQUENCE [LARGE SCALE GENOMIC DNA]</scope>
</reference>
<gene>
    <name evidence="1" type="ORF">PYTT_1698</name>
</gene>
<dbReference type="RefSeq" id="WP_067773018.1">
    <property type="nucleotide sequence ID" value="NZ_LIGX01000006.1"/>
</dbReference>
<evidence type="ECO:0008006" key="3">
    <source>
        <dbReference type="Google" id="ProtNLM"/>
    </source>
</evidence>
<evidence type="ECO:0000313" key="1">
    <source>
        <dbReference type="EMBL" id="SEH91670.1"/>
    </source>
</evidence>
<protein>
    <recommendedName>
        <fullName evidence="3">Prokaryotic membrane lipoprotein lipid attachment site profile</fullName>
    </recommendedName>
</protein>
<evidence type="ECO:0000313" key="2">
    <source>
        <dbReference type="Proteomes" id="UP000176204"/>
    </source>
</evidence>
<dbReference type="EMBL" id="LT629973">
    <property type="protein sequence ID" value="SEH91670.1"/>
    <property type="molecule type" value="Genomic_DNA"/>
</dbReference>
<dbReference type="STRING" id="1679444.PYTT_1698"/>
<dbReference type="AlphaFoldDB" id="A0A1C7PE14"/>
<proteinExistence type="predicted"/>
<name>A0A1C7PE14_9BACT</name>
<sequence length="234" mass="26105">MDELRLSFMKKTASVIFVGIIAFLSGCEDKSEGVTQIPAEKRTGMAAREEDSLLHQTIIGYLQEYGCVAFANPEYMKGKALSSGDIQYVVLRKDGAAVVSEAAVLDVYNSPDSPYMTESIDIFSWKEVDQIMCGQEISDHIPLPFFRAQGGYWLASMRSIPNAGCEPGCRVAESFRIHKTDPQCVPLKMIDPGILRVMQQIGSVVDDECRTMNKVEVPEEPSLPDMEDREQFEF</sequence>
<dbReference type="Proteomes" id="UP000176204">
    <property type="component" value="Chromosome I"/>
</dbReference>
<dbReference type="KEGG" id="agl:PYTT_1698"/>